<evidence type="ECO:0000313" key="3">
    <source>
        <dbReference type="Proteomes" id="UP000276133"/>
    </source>
</evidence>
<dbReference type="AlphaFoldDB" id="A0A3M7Q901"/>
<accession>A0A3M7Q901</accession>
<feature type="region of interest" description="Disordered" evidence="1">
    <location>
        <begin position="18"/>
        <end position="86"/>
    </location>
</feature>
<evidence type="ECO:0000256" key="1">
    <source>
        <dbReference type="SAM" id="MobiDB-lite"/>
    </source>
</evidence>
<feature type="compositionally biased region" description="Basic residues" evidence="1">
    <location>
        <begin position="32"/>
        <end position="47"/>
    </location>
</feature>
<gene>
    <name evidence="2" type="ORF">BpHYR1_027984</name>
</gene>
<reference evidence="2 3" key="1">
    <citation type="journal article" date="2018" name="Sci. Rep.">
        <title>Genomic signatures of local adaptation to the degree of environmental predictability in rotifers.</title>
        <authorList>
            <person name="Franch-Gras L."/>
            <person name="Hahn C."/>
            <person name="Garcia-Roger E.M."/>
            <person name="Carmona M.J."/>
            <person name="Serra M."/>
            <person name="Gomez A."/>
        </authorList>
    </citation>
    <scope>NUCLEOTIDE SEQUENCE [LARGE SCALE GENOMIC DNA]</scope>
    <source>
        <strain evidence="2">HYR1</strain>
    </source>
</reference>
<comment type="caution">
    <text evidence="2">The sequence shown here is derived from an EMBL/GenBank/DDBJ whole genome shotgun (WGS) entry which is preliminary data.</text>
</comment>
<dbReference type="Proteomes" id="UP000276133">
    <property type="component" value="Unassembled WGS sequence"/>
</dbReference>
<dbReference type="EMBL" id="REGN01006964">
    <property type="protein sequence ID" value="RNA07692.1"/>
    <property type="molecule type" value="Genomic_DNA"/>
</dbReference>
<proteinExistence type="predicted"/>
<sequence length="135" mass="15499">MSIVEDVDIESLLNGKEAEKSGQQVVESVQAKKSRKRAAQKAKKRALKQQQQRGEEGARQEKDEVNNHDIKVNGSESADDCRSNQDPVLSEQLAELKRKHLNPVYEQGIEKAGHQKRTHWKIKKKFWVPEKCEKN</sequence>
<organism evidence="2 3">
    <name type="scientific">Brachionus plicatilis</name>
    <name type="common">Marine rotifer</name>
    <name type="synonym">Brachionus muelleri</name>
    <dbReference type="NCBI Taxonomy" id="10195"/>
    <lineage>
        <taxon>Eukaryota</taxon>
        <taxon>Metazoa</taxon>
        <taxon>Spiralia</taxon>
        <taxon>Gnathifera</taxon>
        <taxon>Rotifera</taxon>
        <taxon>Eurotatoria</taxon>
        <taxon>Monogononta</taxon>
        <taxon>Pseudotrocha</taxon>
        <taxon>Ploima</taxon>
        <taxon>Brachionidae</taxon>
        <taxon>Brachionus</taxon>
    </lineage>
</organism>
<keyword evidence="3" id="KW-1185">Reference proteome</keyword>
<feature type="compositionally biased region" description="Basic and acidic residues" evidence="1">
    <location>
        <begin position="53"/>
        <end position="71"/>
    </location>
</feature>
<evidence type="ECO:0000313" key="2">
    <source>
        <dbReference type="EMBL" id="RNA07692.1"/>
    </source>
</evidence>
<protein>
    <submittedName>
        <fullName evidence="2">Uncharacterized protein</fullName>
    </submittedName>
</protein>
<name>A0A3M7Q901_BRAPC</name>